<protein>
    <submittedName>
        <fullName evidence="2">Spore cortex biosynthesis protein YabQ</fullName>
    </submittedName>
</protein>
<gene>
    <name evidence="2" type="ORF">J2T15_005434</name>
</gene>
<feature type="transmembrane region" description="Helical" evidence="1">
    <location>
        <begin position="6"/>
        <end position="27"/>
    </location>
</feature>
<dbReference type="RefSeq" id="WP_307207962.1">
    <property type="nucleotide sequence ID" value="NZ_JAUSSU010000014.1"/>
</dbReference>
<accession>A0ABT9UCL6</accession>
<feature type="transmembrane region" description="Helical" evidence="1">
    <location>
        <begin position="130"/>
        <end position="150"/>
    </location>
</feature>
<keyword evidence="1" id="KW-0472">Membrane</keyword>
<sequence length="206" mass="23715">MTLTVQWMTMAAMLLSGIGMGIVFDGYRVVSNELKFPRWWLPVLDIVYWMAAALAVFRVLYASNNGEVRAYVFIGLAAGVIVYYFLLSKIVIGTVKWIVRAVRALIAFILRVLDFVIVKPLLLLYKLIKVILGFGSALTIFLLKIVLQLVRPFWRLLAWMTSPAVRPLARWLGPYVAKWRLQERVSKLGFTIAQLWSKWLRRPPRT</sequence>
<keyword evidence="1" id="KW-0812">Transmembrane</keyword>
<organism evidence="2 3">
    <name type="scientific">Paenibacillus harenae</name>
    <dbReference type="NCBI Taxonomy" id="306543"/>
    <lineage>
        <taxon>Bacteria</taxon>
        <taxon>Bacillati</taxon>
        <taxon>Bacillota</taxon>
        <taxon>Bacilli</taxon>
        <taxon>Bacillales</taxon>
        <taxon>Paenibacillaceae</taxon>
        <taxon>Paenibacillus</taxon>
    </lineage>
</organism>
<comment type="caution">
    <text evidence="2">The sequence shown here is derived from an EMBL/GenBank/DDBJ whole genome shotgun (WGS) entry which is preliminary data.</text>
</comment>
<reference evidence="2 3" key="1">
    <citation type="submission" date="2023-07" db="EMBL/GenBank/DDBJ databases">
        <title>Sorghum-associated microbial communities from plants grown in Nebraska, USA.</title>
        <authorList>
            <person name="Schachtman D."/>
        </authorList>
    </citation>
    <scope>NUCLEOTIDE SEQUENCE [LARGE SCALE GENOMIC DNA]</scope>
    <source>
        <strain evidence="2 3">CC482</strain>
    </source>
</reference>
<evidence type="ECO:0000256" key="1">
    <source>
        <dbReference type="SAM" id="Phobius"/>
    </source>
</evidence>
<dbReference type="Proteomes" id="UP001229346">
    <property type="component" value="Unassembled WGS sequence"/>
</dbReference>
<dbReference type="EMBL" id="JAUSSU010000014">
    <property type="protein sequence ID" value="MDQ0115959.1"/>
    <property type="molecule type" value="Genomic_DNA"/>
</dbReference>
<feature type="transmembrane region" description="Helical" evidence="1">
    <location>
        <begin position="68"/>
        <end position="86"/>
    </location>
</feature>
<dbReference type="InterPro" id="IPR019074">
    <property type="entry name" value="YabQ"/>
</dbReference>
<keyword evidence="3" id="KW-1185">Reference proteome</keyword>
<name>A0ABT9UCL6_PAEHA</name>
<evidence type="ECO:0000313" key="3">
    <source>
        <dbReference type="Proteomes" id="UP001229346"/>
    </source>
</evidence>
<evidence type="ECO:0000313" key="2">
    <source>
        <dbReference type="EMBL" id="MDQ0115959.1"/>
    </source>
</evidence>
<proteinExistence type="predicted"/>
<feature type="transmembrane region" description="Helical" evidence="1">
    <location>
        <begin position="98"/>
        <end position="118"/>
    </location>
</feature>
<dbReference type="NCBIfam" id="TIGR02893">
    <property type="entry name" value="spore_yabQ"/>
    <property type="match status" value="1"/>
</dbReference>
<keyword evidence="1" id="KW-1133">Transmembrane helix</keyword>
<dbReference type="Pfam" id="PF09578">
    <property type="entry name" value="Spore_YabQ"/>
    <property type="match status" value="1"/>
</dbReference>
<feature type="transmembrane region" description="Helical" evidence="1">
    <location>
        <begin position="39"/>
        <end position="62"/>
    </location>
</feature>